<comment type="caution">
    <text evidence="2">The sequence shown here is derived from an EMBL/GenBank/DDBJ whole genome shotgun (WGS) entry which is preliminary data.</text>
</comment>
<feature type="region of interest" description="Disordered" evidence="1">
    <location>
        <begin position="1392"/>
        <end position="1421"/>
    </location>
</feature>
<dbReference type="EMBL" id="VDLU01000002">
    <property type="protein sequence ID" value="TNJ28768.1"/>
    <property type="molecule type" value="Genomic_DNA"/>
</dbReference>
<feature type="region of interest" description="Disordered" evidence="1">
    <location>
        <begin position="1249"/>
        <end position="1323"/>
    </location>
</feature>
<evidence type="ECO:0000313" key="3">
    <source>
        <dbReference type="Proteomes" id="UP000315496"/>
    </source>
</evidence>
<accession>A0A4Z1SZ56</accession>
<gene>
    <name evidence="2" type="ORF">GMRT_15641</name>
</gene>
<reference evidence="2 3" key="1">
    <citation type="submission" date="2019-05" db="EMBL/GenBank/DDBJ databases">
        <title>The compact genome of Giardia muris reveals important steps in the evolution of intestinal protozoan parasites.</title>
        <authorList>
            <person name="Xu F."/>
            <person name="Jimenez-Gonzalez A."/>
            <person name="Einarsson E."/>
            <person name="Astvaldsson A."/>
            <person name="Peirasmaki D."/>
            <person name="Eckmann L."/>
            <person name="Andersson J.O."/>
            <person name="Svard S.G."/>
            <person name="Jerlstrom-Hultqvist J."/>
        </authorList>
    </citation>
    <scope>NUCLEOTIDE SEQUENCE [LARGE SCALE GENOMIC DNA]</scope>
    <source>
        <strain evidence="2 3">Roberts-Thomson</strain>
    </source>
</reference>
<protein>
    <submittedName>
        <fullName evidence="2">Uncharacterized protein</fullName>
    </submittedName>
</protein>
<organism evidence="2 3">
    <name type="scientific">Giardia muris</name>
    <dbReference type="NCBI Taxonomy" id="5742"/>
    <lineage>
        <taxon>Eukaryota</taxon>
        <taxon>Metamonada</taxon>
        <taxon>Diplomonadida</taxon>
        <taxon>Hexamitidae</taxon>
        <taxon>Giardiinae</taxon>
        <taxon>Giardia</taxon>
    </lineage>
</organism>
<sequence length="1788" mass="196966">MKPGLPLTSAALAGSVRDPDPSLILPPAIARFILGAVFAPPLQEWEIPSPALDIETRNALTLSFAHEEELLDDVEPVVQLTALSPNKLVFVAVFLNQAILLQHTASFYYPPIGARGEVMLLSNQKMLKRVSMMRPKAAASYLGPFSTFAFQDSQRVVAVAVSDFADIGLIRACGDVYLADSKTVVPGKPCFYQSFRIFGEVSSQAVAYACCFPPDSDDEYTYDSTLIAVRAVAGTSDILVERCVLRCEITNIDTLMPKDGPLRTWQPRMLRPLCIPLQHPREQTSSIFASLSPFGHMLVLVYDGQLLHIPILFDFDANLETYTNLAHIDFPKAEEDDPASSRIPTLDLSKGISPPTKITMTVITCRCGCPLEGGSVERASRFESQISGNPIVFCQNLNSMLLSYLPHARLAVSSPNIRLSWTKDGALYALEYSGVLIFVSAANTFCTVSLLSHGRDDLEADAMGQRNPWSFLATNFVTTGPILSIGQCADPLITSFAFIDGRYLVLRLGRSIKILHLALAYNQLGIQEPERWSFQTHSIAMIHLARRLPIPIPSFLGHDTQGYTTKLRQYLTLLAYATFCLSPFKLATQIITTRFSQRLQELNQCLDLEGNVSNLREPAVAAAYFEFLVLVETHVRDTIIRTLEPLIAACKLVFGDFTANSEVLLLQTLQVATYHDLYDAVFVITGALLRTYFSRPHPLAAVFGERLYRTIVESIMDNFRPTKAFFYARLQELNAVTISETSQPSSPGRYETASRTMLTSASASNHARLVAHVAIILLKLTCLFASSAQSLEEFVRWGLQDDEEPGSSRQDLYYQLVIATCGFCCLAHDWYVKLIACTGNRVDEQRQAFFAQLTRVLAWKCKLHFLDGACISLISMRVSTVPLLPFYLVNICAPYLSDSVNINIITKSPIEERFPPLAEEISRLVLQEVVQKYSFLYGSTTLQEFCFLTTPGLSSILGSILHNSSLSFMLNGSPKPLHVDPEKVPTLTNFPAFQVFRLIYNDLCELRLEQALYLCLWITHDPMYVPQDVSLTGVRPSLTEAQLEILEAFQACCEELQETNAMSIESIRFILTLRGKIKPPFFDYLVRLACNLVIHGTLTFIHPLMVYVEASCSNDSCHCKPLIDMATSTTGLNDRSYITQVLEDREIYINNLDEALSPLLSVHGAAILLTAAGRAHEGVYFLIRKGFEAHGLALLDGVLLTIPDVEEHDAIGVDSFEEAEQKAVQYAYRCLKPRLEELQRALESWSPERTKGMVTARKPSTGQMEASRPTFLTPARAGSSGVQVSTRPTPSSTRPSAASLSSRSQSHNPERHFEQPELELNDDLIPMTSDAVLTRPNEQNYVPIISALPPGIPLPPPPAPAQGNVSSFQPQYLAPKGSTVPPQAFVGQDFERITSLPPPSTSGSRGAPPPLTTHTYQPPYVSPPQYSRAVEITTQQDPTIQPVHNIYVGARPPPVSYPSTTLQHSAPALGNRGSLPQHAPGLTIVNSGPYGSYGQHPSVRIQPYLPQMAQSMPMPTPAWPSSVPQVALGPIPHPPPQVPVQLHPQIPVLAAPVSQGIPIDQPSPGQVQLGQLQMGPMGQGPVGPMVQVEGAQVQASPITPVSSVPTATIMTTVSISDSRVSSSGKPPRSARPAIRDPERLTAEQSGAIRRASDDQIIDFITGITNVHDAIRDQLNRPIAGTNLQPSPHRVHDTVMSDDSLAQKYTNHPISLQHPRGRVPSARTLTTVDIQRHLAELEQGDDDTDLLNSLDRMLEEVSQRKQRTSELLSDLRGTQAKFSRLQQWTLYGK</sequence>
<keyword evidence="3" id="KW-1185">Reference proteome</keyword>
<dbReference type="VEuPathDB" id="GiardiaDB:GMRT_15641"/>
<proteinExistence type="predicted"/>
<evidence type="ECO:0000256" key="1">
    <source>
        <dbReference type="SAM" id="MobiDB-lite"/>
    </source>
</evidence>
<feature type="region of interest" description="Disordered" evidence="1">
    <location>
        <begin position="1615"/>
        <end position="1647"/>
    </location>
</feature>
<name>A0A4Z1SZ56_GIAMU</name>
<evidence type="ECO:0000313" key="2">
    <source>
        <dbReference type="EMBL" id="TNJ28768.1"/>
    </source>
</evidence>
<dbReference type="Proteomes" id="UP000315496">
    <property type="component" value="Chromosome 2"/>
</dbReference>
<feature type="compositionally biased region" description="Low complexity" evidence="1">
    <location>
        <begin position="1285"/>
        <end position="1306"/>
    </location>
</feature>